<dbReference type="InterPro" id="IPR012934">
    <property type="entry name" value="Znf_AD"/>
</dbReference>
<dbReference type="Gene3D" id="3.30.160.60">
    <property type="entry name" value="Classic Zinc Finger"/>
    <property type="match status" value="6"/>
</dbReference>
<evidence type="ECO:0000256" key="4">
    <source>
        <dbReference type="ARBA" id="ARBA00022771"/>
    </source>
</evidence>
<evidence type="ECO:0000313" key="13">
    <source>
        <dbReference type="EMBL" id="KAL1394478.1"/>
    </source>
</evidence>
<proteinExistence type="predicted"/>
<keyword evidence="5" id="KW-0862">Zinc</keyword>
<reference evidence="13 14" key="1">
    <citation type="submission" date="2024-05" db="EMBL/GenBank/DDBJ databases">
        <title>Culex pipiens pipiens assembly and annotation.</title>
        <authorList>
            <person name="Alout H."/>
            <person name="Durand T."/>
        </authorList>
    </citation>
    <scope>NUCLEOTIDE SEQUENCE [LARGE SCALE GENOMIC DNA]</scope>
    <source>
        <strain evidence="13">HA-2024</strain>
        <tissue evidence="13">Whole body</tissue>
    </source>
</reference>
<keyword evidence="3" id="KW-0677">Repeat</keyword>
<feature type="region of interest" description="Disordered" evidence="10">
    <location>
        <begin position="115"/>
        <end position="147"/>
    </location>
</feature>
<dbReference type="PROSITE" id="PS50157">
    <property type="entry name" value="ZINC_FINGER_C2H2_2"/>
    <property type="match status" value="6"/>
</dbReference>
<protein>
    <recommendedName>
        <fullName evidence="15">Zinc finger protein</fullName>
    </recommendedName>
</protein>
<dbReference type="PROSITE" id="PS50950">
    <property type="entry name" value="ZF_THAP"/>
    <property type="match status" value="1"/>
</dbReference>
<dbReference type="InterPro" id="IPR006612">
    <property type="entry name" value="THAP_Znf"/>
</dbReference>
<dbReference type="SMART" id="SM00980">
    <property type="entry name" value="THAP"/>
    <property type="match status" value="1"/>
</dbReference>
<comment type="caution">
    <text evidence="13">The sequence shown here is derived from an EMBL/GenBank/DDBJ whole genome shotgun (WGS) entry which is preliminary data.</text>
</comment>
<keyword evidence="6 9" id="KW-0238">DNA-binding</keyword>
<dbReference type="Pfam" id="PF13912">
    <property type="entry name" value="zf-C2H2_6"/>
    <property type="match status" value="1"/>
</dbReference>
<name>A0ABD1D4B9_CULPP</name>
<feature type="domain" description="THAP-type" evidence="12">
    <location>
        <begin position="1"/>
        <end position="89"/>
    </location>
</feature>
<feature type="domain" description="C2H2-type" evidence="11">
    <location>
        <begin position="748"/>
        <end position="775"/>
    </location>
</feature>
<dbReference type="InterPro" id="IPR036236">
    <property type="entry name" value="Znf_C2H2_sf"/>
</dbReference>
<evidence type="ECO:0000256" key="5">
    <source>
        <dbReference type="ARBA" id="ARBA00022833"/>
    </source>
</evidence>
<dbReference type="SMART" id="SM00355">
    <property type="entry name" value="ZnF_C2H2"/>
    <property type="match status" value="12"/>
</dbReference>
<evidence type="ECO:0000259" key="12">
    <source>
        <dbReference type="PROSITE" id="PS50950"/>
    </source>
</evidence>
<feature type="domain" description="C2H2-type" evidence="11">
    <location>
        <begin position="692"/>
        <end position="719"/>
    </location>
</feature>
<evidence type="ECO:0000256" key="7">
    <source>
        <dbReference type="ARBA" id="ARBA00023242"/>
    </source>
</evidence>
<dbReference type="InterPro" id="IPR013087">
    <property type="entry name" value="Znf_C2H2_type"/>
</dbReference>
<evidence type="ECO:0000256" key="1">
    <source>
        <dbReference type="ARBA" id="ARBA00004123"/>
    </source>
</evidence>
<keyword evidence="7" id="KW-0539">Nucleus</keyword>
<gene>
    <name evidence="13" type="ORF">pipiens_011921</name>
</gene>
<evidence type="ECO:0000256" key="8">
    <source>
        <dbReference type="PROSITE-ProRule" id="PRU00042"/>
    </source>
</evidence>
<dbReference type="SMART" id="SM00868">
    <property type="entry name" value="zf-AD"/>
    <property type="match status" value="1"/>
</dbReference>
<dbReference type="PROSITE" id="PS00028">
    <property type="entry name" value="ZINC_FINGER_C2H2_1"/>
    <property type="match status" value="7"/>
</dbReference>
<dbReference type="PANTHER" id="PTHR24394:SF29">
    <property type="entry name" value="MYONEURIN"/>
    <property type="match status" value="1"/>
</dbReference>
<dbReference type="Pfam" id="PF00096">
    <property type="entry name" value="zf-C2H2"/>
    <property type="match status" value="4"/>
</dbReference>
<sequence>MTRTCVVQQCRLHRNLNKTTRRYFAFPPTSEIIHTNRLNAERREKWLQALRLEPDFTWRHKAVCEDHFVSGRPAKNTDKNNVDWVPTLNLPGCEEIRDSSDSDDEKPTSFANLEAASASSESTGQNAQLPADDEWVDPKETSSDSGGNVTFDKDCKVELGDTILDGTDEDRCEFCLKLPEEEDQIVVPLTGEPTIRGTIEFVLGVSVGSPVTAATLNCCLSCWGTFESYYNFKTNCLASMKTRRKILADLKPELEVEQRPSAVYSGSTFRCQRCFEQCSSQVELVEHMTRYCFESEEDDDLVEEMVKKPEMEVEFVEHPADDDDDEAVKEDRTQNRIFPKNFIFCCPRCKSVFNQLVLLQDHKEKCTVPRRIEQPEMGVQNEQGVIVYGCKLCKCTYNSARLLQFHMNKHYDTPEWVCRKGCNRTFYFPSNRIRHEKNCYGRNRVTARLPEPVGKKRKRCTDEKPRKKKFDYPAGFVWCCSGCKAQFSGLGVLNKHKKICGAWNANKDLPPRTDEVVEQDSAGMYRCLLCTNSSYKTASLYSFHMNRHYDERKFECRIREGCPRAFFNPALRNIHEKDCQKDCGYVCTICGEMLKSRDTLRRHMEAHGQRKWECMICGKKFKTRNCFKGHWARHWSGADPVASAESNLANVENLPRNIICELCQTGLPSHGIYARHRRYCNQPESPPPENRLQCPECPKSFVSQERFQEHRNRHAGIRAVPCRSEGCTAKFYSVHTRNTHEINCGKQWVCSECGLVFQQKNSLSQHMETHGDNPPTCEICNKRFSSKTALGVHAVTHTKEKNYACPICDRRFTQNSSVKTHLKTHSDEEKQGLDPNVHVFLAKEG</sequence>
<evidence type="ECO:0000259" key="11">
    <source>
        <dbReference type="PROSITE" id="PS50157"/>
    </source>
</evidence>
<evidence type="ECO:0000256" key="6">
    <source>
        <dbReference type="ARBA" id="ARBA00023125"/>
    </source>
</evidence>
<dbReference type="GO" id="GO:0008270">
    <property type="term" value="F:zinc ion binding"/>
    <property type="evidence" value="ECO:0007669"/>
    <property type="project" value="UniProtKB-KW"/>
</dbReference>
<comment type="subcellular location">
    <subcellularLocation>
        <location evidence="1">Nucleus</location>
    </subcellularLocation>
</comment>
<dbReference type="Proteomes" id="UP001562425">
    <property type="component" value="Unassembled WGS sequence"/>
</dbReference>
<dbReference type="EMBL" id="JBEHCU010007583">
    <property type="protein sequence ID" value="KAL1394478.1"/>
    <property type="molecule type" value="Genomic_DNA"/>
</dbReference>
<keyword evidence="2" id="KW-0479">Metal-binding</keyword>
<evidence type="ECO:0008006" key="15">
    <source>
        <dbReference type="Google" id="ProtNLM"/>
    </source>
</evidence>
<dbReference type="GO" id="GO:0005634">
    <property type="term" value="C:nucleus"/>
    <property type="evidence" value="ECO:0007669"/>
    <property type="project" value="UniProtKB-SubCell"/>
</dbReference>
<feature type="domain" description="C2H2-type" evidence="11">
    <location>
        <begin position="585"/>
        <end position="612"/>
    </location>
</feature>
<accession>A0ABD1D4B9</accession>
<dbReference type="FunFam" id="3.30.160.60:FF:000100">
    <property type="entry name" value="Zinc finger 45-like"/>
    <property type="match status" value="1"/>
</dbReference>
<evidence type="ECO:0000256" key="9">
    <source>
        <dbReference type="PROSITE-ProRule" id="PRU00309"/>
    </source>
</evidence>
<dbReference type="GO" id="GO:0003677">
    <property type="term" value="F:DNA binding"/>
    <property type="evidence" value="ECO:0007669"/>
    <property type="project" value="UniProtKB-UniRule"/>
</dbReference>
<evidence type="ECO:0000313" key="14">
    <source>
        <dbReference type="Proteomes" id="UP001562425"/>
    </source>
</evidence>
<dbReference type="SUPFAM" id="SSF57667">
    <property type="entry name" value="beta-beta-alpha zinc fingers"/>
    <property type="match status" value="6"/>
</dbReference>
<feature type="domain" description="C2H2-type" evidence="11">
    <location>
        <begin position="803"/>
        <end position="830"/>
    </location>
</feature>
<feature type="domain" description="C2H2-type" evidence="11">
    <location>
        <begin position="775"/>
        <end position="802"/>
    </location>
</feature>
<keyword evidence="14" id="KW-1185">Reference proteome</keyword>
<evidence type="ECO:0000256" key="3">
    <source>
        <dbReference type="ARBA" id="ARBA00022737"/>
    </source>
</evidence>
<dbReference type="AlphaFoldDB" id="A0ABD1D4B9"/>
<evidence type="ECO:0000256" key="10">
    <source>
        <dbReference type="SAM" id="MobiDB-lite"/>
    </source>
</evidence>
<dbReference type="SUPFAM" id="SSF57716">
    <property type="entry name" value="Glucocorticoid receptor-like (DNA-binding domain)"/>
    <property type="match status" value="1"/>
</dbReference>
<evidence type="ECO:0000256" key="2">
    <source>
        <dbReference type="ARBA" id="ARBA00022723"/>
    </source>
</evidence>
<organism evidence="13 14">
    <name type="scientific">Culex pipiens pipiens</name>
    <name type="common">Northern house mosquito</name>
    <dbReference type="NCBI Taxonomy" id="38569"/>
    <lineage>
        <taxon>Eukaryota</taxon>
        <taxon>Metazoa</taxon>
        <taxon>Ecdysozoa</taxon>
        <taxon>Arthropoda</taxon>
        <taxon>Hexapoda</taxon>
        <taxon>Insecta</taxon>
        <taxon>Pterygota</taxon>
        <taxon>Neoptera</taxon>
        <taxon>Endopterygota</taxon>
        <taxon>Diptera</taxon>
        <taxon>Nematocera</taxon>
        <taxon>Culicoidea</taxon>
        <taxon>Culicidae</taxon>
        <taxon>Culicinae</taxon>
        <taxon>Culicini</taxon>
        <taxon>Culex</taxon>
        <taxon>Culex</taxon>
    </lineage>
</organism>
<feature type="domain" description="C2H2-type" evidence="11">
    <location>
        <begin position="612"/>
        <end position="634"/>
    </location>
</feature>
<keyword evidence="4 8" id="KW-0863">Zinc-finger</keyword>
<dbReference type="PANTHER" id="PTHR24394">
    <property type="entry name" value="ZINC FINGER PROTEIN"/>
    <property type="match status" value="1"/>
</dbReference>